<proteinExistence type="predicted"/>
<dbReference type="EMBL" id="CALSDN010000016">
    <property type="protein sequence ID" value="CAH6723534.1"/>
    <property type="molecule type" value="Genomic_DNA"/>
</dbReference>
<organism evidence="1 2">
    <name type="scientific">[Candida] jaroonii</name>
    <dbReference type="NCBI Taxonomy" id="467808"/>
    <lineage>
        <taxon>Eukaryota</taxon>
        <taxon>Fungi</taxon>
        <taxon>Dikarya</taxon>
        <taxon>Ascomycota</taxon>
        <taxon>Saccharomycotina</taxon>
        <taxon>Pichiomycetes</taxon>
        <taxon>Debaryomycetaceae</taxon>
        <taxon>Yamadazyma</taxon>
    </lineage>
</organism>
<accession>A0ACA9YFW2</accession>
<name>A0ACA9YFW2_9ASCO</name>
<evidence type="ECO:0000313" key="2">
    <source>
        <dbReference type="Proteomes" id="UP001152531"/>
    </source>
</evidence>
<sequence length="248" mass="28522">MFVALILEMYMNFKFLLHPKFAMDALSKIKSFRNNTVKVHKPKAKIKKQSYEGLKDLQPSIKPGLDLIFIGFNPGIESSRSQHHYAHHTNAFWKLFNEAKILEKSLSHQGQGIDPNDKLLKSLLKQCKAENDLQLVKYNIGFSDLVLRCTRAASELSMAEKLQNVPRLLQEFREAKPKKVAIIGKGIWEVFIKYLQDKSPIEYGLQPKSIVERLIDIDIDIYVFPSTSGLVTSMNYQQKLALWHGLYD</sequence>
<dbReference type="Proteomes" id="UP001152531">
    <property type="component" value="Unassembled WGS sequence"/>
</dbReference>
<evidence type="ECO:0000313" key="1">
    <source>
        <dbReference type="EMBL" id="CAH6723534.1"/>
    </source>
</evidence>
<gene>
    <name evidence="1" type="ORF">CLIB1444_16S00958</name>
</gene>
<reference evidence="1" key="1">
    <citation type="submission" date="2022-06" db="EMBL/GenBank/DDBJ databases">
        <authorList>
            <person name="Legras J.-L."/>
            <person name="Devillers H."/>
            <person name="Grondin C."/>
        </authorList>
    </citation>
    <scope>NUCLEOTIDE SEQUENCE</scope>
    <source>
        <strain evidence="1">CLIB 1444</strain>
    </source>
</reference>
<keyword evidence="2" id="KW-1185">Reference proteome</keyword>
<protein>
    <submittedName>
        <fullName evidence="1">Uncharacterized protein</fullName>
    </submittedName>
</protein>
<comment type="caution">
    <text evidence="1">The sequence shown here is derived from an EMBL/GenBank/DDBJ whole genome shotgun (WGS) entry which is preliminary data.</text>
</comment>